<keyword evidence="4" id="KW-0862">Zinc</keyword>
<dbReference type="InterPro" id="IPR013149">
    <property type="entry name" value="ADH-like_C"/>
</dbReference>
<dbReference type="GO" id="GO:0051903">
    <property type="term" value="F:S-(hydroxymethyl)glutathione dehydrogenase [NAD(P)+] activity"/>
    <property type="evidence" value="ECO:0007669"/>
    <property type="project" value="TreeGrafter"/>
</dbReference>
<organism evidence="7 8">
    <name type="scientific">Trapa incisa</name>
    <dbReference type="NCBI Taxonomy" id="236973"/>
    <lineage>
        <taxon>Eukaryota</taxon>
        <taxon>Viridiplantae</taxon>
        <taxon>Streptophyta</taxon>
        <taxon>Embryophyta</taxon>
        <taxon>Tracheophyta</taxon>
        <taxon>Spermatophyta</taxon>
        <taxon>Magnoliopsida</taxon>
        <taxon>eudicotyledons</taxon>
        <taxon>Gunneridae</taxon>
        <taxon>Pentapetalae</taxon>
        <taxon>rosids</taxon>
        <taxon>malvids</taxon>
        <taxon>Myrtales</taxon>
        <taxon>Lythraceae</taxon>
        <taxon>Trapa</taxon>
    </lineage>
</organism>
<keyword evidence="3" id="KW-0479">Metal-binding</keyword>
<evidence type="ECO:0000256" key="3">
    <source>
        <dbReference type="ARBA" id="ARBA00022723"/>
    </source>
</evidence>
<accession>A0AAN7JVR9</accession>
<evidence type="ECO:0000259" key="6">
    <source>
        <dbReference type="Pfam" id="PF00107"/>
    </source>
</evidence>
<comment type="subunit">
    <text evidence="2">Homodimer.</text>
</comment>
<feature type="domain" description="Alcohol dehydrogenase-like C-terminal" evidence="6">
    <location>
        <begin position="2"/>
        <end position="111"/>
    </location>
</feature>
<evidence type="ECO:0000256" key="1">
    <source>
        <dbReference type="ARBA" id="ARBA00001947"/>
    </source>
</evidence>
<evidence type="ECO:0000256" key="2">
    <source>
        <dbReference type="ARBA" id="ARBA00011738"/>
    </source>
</evidence>
<proteinExistence type="predicted"/>
<evidence type="ECO:0000313" key="8">
    <source>
        <dbReference type="Proteomes" id="UP001345219"/>
    </source>
</evidence>
<dbReference type="PANTHER" id="PTHR43880:SF38">
    <property type="entry name" value="ALCOHOL DEHYDROGENASE-RELATED"/>
    <property type="match status" value="1"/>
</dbReference>
<gene>
    <name evidence="7" type="ORF">SAY87_008748</name>
</gene>
<dbReference type="SUPFAM" id="SSF50129">
    <property type="entry name" value="GroES-like"/>
    <property type="match status" value="1"/>
</dbReference>
<reference evidence="7 8" key="1">
    <citation type="journal article" date="2023" name="Hortic Res">
        <title>Pangenome of water caltrop reveals structural variations and asymmetric subgenome divergence after allopolyploidization.</title>
        <authorList>
            <person name="Zhang X."/>
            <person name="Chen Y."/>
            <person name="Wang L."/>
            <person name="Yuan Y."/>
            <person name="Fang M."/>
            <person name="Shi L."/>
            <person name="Lu R."/>
            <person name="Comes H.P."/>
            <person name="Ma Y."/>
            <person name="Chen Y."/>
            <person name="Huang G."/>
            <person name="Zhou Y."/>
            <person name="Zheng Z."/>
            <person name="Qiu Y."/>
        </authorList>
    </citation>
    <scope>NUCLEOTIDE SEQUENCE [LARGE SCALE GENOMIC DNA]</scope>
    <source>
        <tissue evidence="7">Roots</tissue>
    </source>
</reference>
<dbReference type="AlphaFoldDB" id="A0AAN7JVR9"/>
<dbReference type="InterPro" id="IPR036291">
    <property type="entry name" value="NAD(P)-bd_dom_sf"/>
</dbReference>
<evidence type="ECO:0000256" key="5">
    <source>
        <dbReference type="SAM" id="MobiDB-lite"/>
    </source>
</evidence>
<dbReference type="InterPro" id="IPR011032">
    <property type="entry name" value="GroES-like_sf"/>
</dbReference>
<feature type="region of interest" description="Disordered" evidence="5">
    <location>
        <begin position="1"/>
        <end position="23"/>
    </location>
</feature>
<dbReference type="SUPFAM" id="SSF51735">
    <property type="entry name" value="NAD(P)-binding Rossmann-fold domains"/>
    <property type="match status" value="1"/>
</dbReference>
<dbReference type="Proteomes" id="UP001345219">
    <property type="component" value="Chromosome 8"/>
</dbReference>
<comment type="caution">
    <text evidence="7">The sequence shown here is derived from an EMBL/GenBank/DDBJ whole genome shotgun (WGS) entry which is preliminary data.</text>
</comment>
<dbReference type="GO" id="GO:0046294">
    <property type="term" value="P:formaldehyde catabolic process"/>
    <property type="evidence" value="ECO:0007669"/>
    <property type="project" value="TreeGrafter"/>
</dbReference>
<name>A0AAN7JVR9_9MYRT</name>
<dbReference type="GO" id="GO:0005829">
    <property type="term" value="C:cytosol"/>
    <property type="evidence" value="ECO:0007669"/>
    <property type="project" value="TreeGrafter"/>
</dbReference>
<dbReference type="EMBL" id="JAXIOK010000014">
    <property type="protein sequence ID" value="KAK4754991.1"/>
    <property type="molecule type" value="Genomic_DNA"/>
</dbReference>
<sequence>MKREKGKAFGMTHFVNPDSPPTSKSISDLLKDLTGGIGVDCCIECTGAAPLISQALDSTKMGKGRAIVVGAGMDAGVTINPLSLLLGRTLKGTIFGGIKPRSDLTQLLDRCKNKEIPFHEIITHEIQLEEIPKALELLKRQDCVKVVIKM</sequence>
<protein>
    <recommendedName>
        <fullName evidence="6">Alcohol dehydrogenase-like C-terminal domain-containing protein</fullName>
    </recommendedName>
</protein>
<evidence type="ECO:0000256" key="4">
    <source>
        <dbReference type="ARBA" id="ARBA00022833"/>
    </source>
</evidence>
<dbReference type="Gene3D" id="3.90.180.10">
    <property type="entry name" value="Medium-chain alcohol dehydrogenases, catalytic domain"/>
    <property type="match status" value="1"/>
</dbReference>
<dbReference type="GO" id="GO:0008270">
    <property type="term" value="F:zinc ion binding"/>
    <property type="evidence" value="ECO:0007669"/>
    <property type="project" value="TreeGrafter"/>
</dbReference>
<dbReference type="Pfam" id="PF00107">
    <property type="entry name" value="ADH_zinc_N"/>
    <property type="match status" value="1"/>
</dbReference>
<dbReference type="Gene3D" id="3.40.50.720">
    <property type="entry name" value="NAD(P)-binding Rossmann-like Domain"/>
    <property type="match status" value="1"/>
</dbReference>
<keyword evidence="8" id="KW-1185">Reference proteome</keyword>
<dbReference type="PANTHER" id="PTHR43880">
    <property type="entry name" value="ALCOHOL DEHYDROGENASE"/>
    <property type="match status" value="1"/>
</dbReference>
<evidence type="ECO:0000313" key="7">
    <source>
        <dbReference type="EMBL" id="KAK4754991.1"/>
    </source>
</evidence>
<comment type="cofactor">
    <cofactor evidence="1">
        <name>Zn(2+)</name>
        <dbReference type="ChEBI" id="CHEBI:29105"/>
    </cofactor>
</comment>